<dbReference type="SUPFAM" id="SSF101478">
    <property type="entry name" value="ADP-ribosylglycohydrolase"/>
    <property type="match status" value="1"/>
</dbReference>
<dbReference type="Proteomes" id="UP000193136">
    <property type="component" value="Unassembled WGS sequence"/>
</dbReference>
<feature type="binding site" evidence="1">
    <location>
        <position position="210"/>
    </location>
    <ligand>
        <name>Mg(2+)</name>
        <dbReference type="ChEBI" id="CHEBI:18420"/>
        <label>1</label>
    </ligand>
</feature>
<reference evidence="2 3" key="1">
    <citation type="submission" date="2017-03" db="EMBL/GenBank/DDBJ databases">
        <title>Genome sequence of Geothermobacter sp. EPR-M, Deep-Sea Iron Reducer.</title>
        <authorList>
            <person name="Tully B."/>
            <person name="Savalia P."/>
            <person name="Abuyen K."/>
            <person name="Baughan C."/>
            <person name="Romero E."/>
            <person name="Ronkowski C."/>
            <person name="Torres B."/>
            <person name="Tremblay J."/>
            <person name="Trujillo A."/>
            <person name="Tyler M."/>
            <person name="Perez-Rodriguez I."/>
            <person name="Amend J."/>
        </authorList>
    </citation>
    <scope>NUCLEOTIDE SEQUENCE [LARGE SCALE GENOMIC DNA]</scope>
    <source>
        <strain evidence="2 3">EPR-M</strain>
    </source>
</reference>
<comment type="cofactor">
    <cofactor evidence="1">
        <name>Mg(2+)</name>
        <dbReference type="ChEBI" id="CHEBI:18420"/>
    </cofactor>
    <text evidence="1">Binds 2 magnesium ions per subunit.</text>
</comment>
<organism evidence="2 3">
    <name type="scientific">Geothermobacter hydrogeniphilus</name>
    <dbReference type="NCBI Taxonomy" id="1969733"/>
    <lineage>
        <taxon>Bacteria</taxon>
        <taxon>Pseudomonadati</taxon>
        <taxon>Thermodesulfobacteriota</taxon>
        <taxon>Desulfuromonadia</taxon>
        <taxon>Desulfuromonadales</taxon>
        <taxon>Geothermobacteraceae</taxon>
        <taxon>Geothermobacter</taxon>
    </lineage>
</organism>
<evidence type="ECO:0000313" key="3">
    <source>
        <dbReference type="Proteomes" id="UP000193136"/>
    </source>
</evidence>
<dbReference type="PANTHER" id="PTHR16222">
    <property type="entry name" value="ADP-RIBOSYLGLYCOHYDROLASE"/>
    <property type="match status" value="1"/>
</dbReference>
<keyword evidence="1" id="KW-0479">Metal-binding</keyword>
<feature type="binding site" evidence="1">
    <location>
        <position position="36"/>
    </location>
    <ligand>
        <name>Mg(2+)</name>
        <dbReference type="ChEBI" id="CHEBI:18420"/>
        <label>1</label>
    </ligand>
</feature>
<keyword evidence="3" id="KW-1185">Reference proteome</keyword>
<comment type="caution">
    <text evidence="2">The sequence shown here is derived from an EMBL/GenBank/DDBJ whole genome shotgun (WGS) entry which is preliminary data.</text>
</comment>
<feature type="binding site" evidence="1">
    <location>
        <position position="208"/>
    </location>
    <ligand>
        <name>Mg(2+)</name>
        <dbReference type="ChEBI" id="CHEBI:18420"/>
        <label>1</label>
    </ligand>
</feature>
<dbReference type="InterPro" id="IPR050792">
    <property type="entry name" value="ADP-ribosylglycohydrolase"/>
</dbReference>
<feature type="binding site" evidence="1">
    <location>
        <position position="211"/>
    </location>
    <ligand>
        <name>Mg(2+)</name>
        <dbReference type="ChEBI" id="CHEBI:18420"/>
        <label>1</label>
    </ligand>
</feature>
<dbReference type="InterPro" id="IPR036705">
    <property type="entry name" value="Ribosyl_crysJ1_sf"/>
</dbReference>
<dbReference type="PANTHER" id="PTHR16222:SF12">
    <property type="entry name" value="ADP-RIBOSYLGLYCOHYDROLASE-RELATED"/>
    <property type="match status" value="1"/>
</dbReference>
<feature type="binding site" evidence="1">
    <location>
        <position position="34"/>
    </location>
    <ligand>
        <name>Mg(2+)</name>
        <dbReference type="ChEBI" id="CHEBI:18420"/>
        <label>1</label>
    </ligand>
</feature>
<name>A0A1X0Y8V1_9BACT</name>
<dbReference type="AlphaFoldDB" id="A0A1X0Y8V1"/>
<evidence type="ECO:0000256" key="1">
    <source>
        <dbReference type="PIRSR" id="PIRSR605502-1"/>
    </source>
</evidence>
<evidence type="ECO:0000313" key="2">
    <source>
        <dbReference type="EMBL" id="ORJ61556.1"/>
    </source>
</evidence>
<evidence type="ECO:0008006" key="4">
    <source>
        <dbReference type="Google" id="ProtNLM"/>
    </source>
</evidence>
<dbReference type="Gene3D" id="1.10.4080.10">
    <property type="entry name" value="ADP-ribosylation/Crystallin J1"/>
    <property type="match status" value="1"/>
</dbReference>
<proteinExistence type="predicted"/>
<dbReference type="GO" id="GO:0046872">
    <property type="term" value="F:metal ion binding"/>
    <property type="evidence" value="ECO:0007669"/>
    <property type="project" value="UniProtKB-KW"/>
</dbReference>
<dbReference type="RefSeq" id="WP_085009830.1">
    <property type="nucleotide sequence ID" value="NZ_NAAD01000005.1"/>
</dbReference>
<dbReference type="STRING" id="1969733.B5V00_05825"/>
<dbReference type="Pfam" id="PF03747">
    <property type="entry name" value="ADP_ribosyl_GH"/>
    <property type="match status" value="1"/>
</dbReference>
<accession>A0A1X0Y8V1</accession>
<gene>
    <name evidence="2" type="ORF">B5V00_05825</name>
</gene>
<feature type="binding site" evidence="1">
    <location>
        <position position="35"/>
    </location>
    <ligand>
        <name>Mg(2+)</name>
        <dbReference type="ChEBI" id="CHEBI:18420"/>
        <label>1</label>
    </ligand>
</feature>
<protein>
    <recommendedName>
        <fullName evidence="4">ADP-ribosylglycohydrolase</fullName>
    </recommendedName>
</protein>
<dbReference type="EMBL" id="NAAD01000005">
    <property type="protein sequence ID" value="ORJ61556.1"/>
    <property type="molecule type" value="Genomic_DNA"/>
</dbReference>
<dbReference type="OrthoDB" id="9798107at2"/>
<keyword evidence="1" id="KW-0460">Magnesium</keyword>
<sequence>MLGAIAGDIIGSRFEHHPTQSTDFALFAPQCRLTDDTVLTCAVADALLNDRPYDESLRDWFRRYPDAGYGARFIRWGMTDGAGPYNSFGNGSAMRVSPVGWLCGELETVLGEAARSAAATHDHPEGVKGAQAVASAIWLARKGEKKIAVKQFIEENFNYNLSRTLAEIRPGYRFDVSCRGSVPEAIICFLEADSFESAIRNAISLGGDADTQAAIAGSIAEACYGPVPEFIRTRVRPFLPPDIQEILRAFDLNQ</sequence>
<dbReference type="InterPro" id="IPR005502">
    <property type="entry name" value="Ribosyl_crysJ1"/>
</dbReference>